<dbReference type="SUPFAM" id="SSF55729">
    <property type="entry name" value="Acyl-CoA N-acyltransferases (Nat)"/>
    <property type="match status" value="1"/>
</dbReference>
<sequence length="396" mass="45713">MLKISRLSSTRDVKDFISLPTKIYKDHPLWVPPFRHEIKAIMKGKGSNLFSNGPHEFFLARENGSVVGRIAVGIEQAMNREKGVDHAYFTLFESIDSKIVADALLKTAESWAKNMGMKFIKGPVSPTNGDDFRGLLVDNFEDPPAILMPYNPPYYIDIFKEYKVYLKYLAFRYNLENVISEREIKGTEIAMRRYNFYVEEANFKHIKNLARDIHKITVESMPEWEEDIIKPTFDEIFQAARTLKLVADSRMVIIARSEGRPIGYFVAFPDFSPIVREIGGKLFPFGWYKFLTKRKTIERVRAAILFVVPEFRNRGVPSAMFVKAYKNVREMGYKIIEGSSVSWMNSTMIANALRAGGEEYKHYIVFGKNLIKRPLSLREIYGYAADRFSSKERVLV</sequence>
<dbReference type="KEGG" id="minf:MESINF_0074"/>
<reference evidence="1 2" key="1">
    <citation type="submission" date="2017-01" db="EMBL/GenBank/DDBJ databases">
        <authorList>
            <person name="Erauso G."/>
        </authorList>
    </citation>
    <scope>NUCLEOTIDE SEQUENCE [LARGE SCALE GENOMIC DNA]</scope>
    <source>
        <strain evidence="1">MESINF1</strain>
    </source>
</reference>
<evidence type="ECO:0008006" key="3">
    <source>
        <dbReference type="Google" id="ProtNLM"/>
    </source>
</evidence>
<dbReference type="EMBL" id="LS974202">
    <property type="protein sequence ID" value="SSC11523.1"/>
    <property type="molecule type" value="Genomic_DNA"/>
</dbReference>
<dbReference type="PANTHER" id="PTHR41368">
    <property type="entry name" value="PROTEIN YGHO"/>
    <property type="match status" value="1"/>
</dbReference>
<gene>
    <name evidence="1" type="ORF">MESINF_0074</name>
</gene>
<protein>
    <recommendedName>
        <fullName evidence="3">N-acetyltransferase</fullName>
    </recommendedName>
</protein>
<dbReference type="Proteomes" id="UP000250796">
    <property type="component" value="Chromosome MESINF"/>
</dbReference>
<dbReference type="RefSeq" id="WP_169697984.1">
    <property type="nucleotide sequence ID" value="NZ_LS974202.1"/>
</dbReference>
<keyword evidence="2" id="KW-1185">Reference proteome</keyword>
<dbReference type="InterPro" id="IPR039968">
    <property type="entry name" value="BcerS-like"/>
</dbReference>
<accession>A0A7Z7LCI0</accession>
<evidence type="ECO:0000313" key="1">
    <source>
        <dbReference type="EMBL" id="SSC11523.1"/>
    </source>
</evidence>
<organism evidence="1 2">
    <name type="scientific">Mesotoga infera</name>
    <dbReference type="NCBI Taxonomy" id="1236046"/>
    <lineage>
        <taxon>Bacteria</taxon>
        <taxon>Thermotogati</taxon>
        <taxon>Thermotogota</taxon>
        <taxon>Thermotogae</taxon>
        <taxon>Kosmotogales</taxon>
        <taxon>Kosmotogaceae</taxon>
        <taxon>Mesotoga</taxon>
    </lineage>
</organism>
<dbReference type="PANTHER" id="PTHR41368:SF1">
    <property type="entry name" value="PROTEIN YGHO"/>
    <property type="match status" value="1"/>
</dbReference>
<evidence type="ECO:0000313" key="2">
    <source>
        <dbReference type="Proteomes" id="UP000250796"/>
    </source>
</evidence>
<dbReference type="InterPro" id="IPR016181">
    <property type="entry name" value="Acyl_CoA_acyltransferase"/>
</dbReference>
<proteinExistence type="predicted"/>
<dbReference type="Gene3D" id="3.40.630.30">
    <property type="match status" value="2"/>
</dbReference>
<name>A0A7Z7LCI0_9BACT</name>
<dbReference type="AlphaFoldDB" id="A0A7Z7LCI0"/>